<protein>
    <recommendedName>
        <fullName evidence="5">Transmembrane protein</fullName>
    </recommendedName>
</protein>
<feature type="transmembrane region" description="Helical" evidence="2">
    <location>
        <begin position="89"/>
        <end position="110"/>
    </location>
</feature>
<sequence length="206" mass="23959">MPTLTFRIVESDEAASLSPHAIWNHFRKRILWDHRPYYGILEFIFLLLFVTGLHSNLRLTLIGLFPIVALAPLHWYSNQRDSTHFMTRTRSHLAVLIPLTCLIPAIQIYLLFYPVFCADPDWCPYDDEELWVFTTILLWLTLPILVFTLFVLYRTSHNPRKEPTLKELPSPINVGENDGRRTWIDANVADGLEDDSPEEEGKVRLA</sequence>
<dbReference type="Proteomes" id="UP000467700">
    <property type="component" value="Unassembled WGS sequence"/>
</dbReference>
<feature type="transmembrane region" description="Helical" evidence="2">
    <location>
        <begin position="59"/>
        <end position="77"/>
    </location>
</feature>
<dbReference type="AlphaFoldDB" id="A0A8S0Y014"/>
<keyword evidence="4" id="KW-1185">Reference proteome</keyword>
<evidence type="ECO:0008006" key="5">
    <source>
        <dbReference type="Google" id="ProtNLM"/>
    </source>
</evidence>
<accession>A0A8S0Y014</accession>
<feature type="transmembrane region" description="Helical" evidence="2">
    <location>
        <begin position="36"/>
        <end position="53"/>
    </location>
</feature>
<keyword evidence="2" id="KW-0472">Membrane</keyword>
<gene>
    <name evidence="3" type="ORF">AAE3_LOCUS12700</name>
</gene>
<evidence type="ECO:0000313" key="4">
    <source>
        <dbReference type="Proteomes" id="UP000467700"/>
    </source>
</evidence>
<feature type="region of interest" description="Disordered" evidence="1">
    <location>
        <begin position="160"/>
        <end position="179"/>
    </location>
</feature>
<keyword evidence="2" id="KW-0812">Transmembrane</keyword>
<evidence type="ECO:0000313" key="3">
    <source>
        <dbReference type="EMBL" id="CAA7270311.1"/>
    </source>
</evidence>
<name>A0A8S0Y014_CYCAE</name>
<comment type="caution">
    <text evidence="3">The sequence shown here is derived from an EMBL/GenBank/DDBJ whole genome shotgun (WGS) entry which is preliminary data.</text>
</comment>
<keyword evidence="2" id="KW-1133">Transmembrane helix</keyword>
<evidence type="ECO:0000256" key="1">
    <source>
        <dbReference type="SAM" id="MobiDB-lite"/>
    </source>
</evidence>
<evidence type="ECO:0000256" key="2">
    <source>
        <dbReference type="SAM" id="Phobius"/>
    </source>
</evidence>
<proteinExistence type="predicted"/>
<feature type="transmembrane region" description="Helical" evidence="2">
    <location>
        <begin position="130"/>
        <end position="153"/>
    </location>
</feature>
<dbReference type="EMBL" id="CACVBS010000090">
    <property type="protein sequence ID" value="CAA7270311.1"/>
    <property type="molecule type" value="Genomic_DNA"/>
</dbReference>
<dbReference type="OrthoDB" id="2922612at2759"/>
<organism evidence="3 4">
    <name type="scientific">Cyclocybe aegerita</name>
    <name type="common">Black poplar mushroom</name>
    <name type="synonym">Agrocybe aegerita</name>
    <dbReference type="NCBI Taxonomy" id="1973307"/>
    <lineage>
        <taxon>Eukaryota</taxon>
        <taxon>Fungi</taxon>
        <taxon>Dikarya</taxon>
        <taxon>Basidiomycota</taxon>
        <taxon>Agaricomycotina</taxon>
        <taxon>Agaricomycetes</taxon>
        <taxon>Agaricomycetidae</taxon>
        <taxon>Agaricales</taxon>
        <taxon>Agaricineae</taxon>
        <taxon>Bolbitiaceae</taxon>
        <taxon>Cyclocybe</taxon>
    </lineage>
</organism>
<reference evidence="3 4" key="1">
    <citation type="submission" date="2020-01" db="EMBL/GenBank/DDBJ databases">
        <authorList>
            <person name="Gupta K D."/>
        </authorList>
    </citation>
    <scope>NUCLEOTIDE SEQUENCE [LARGE SCALE GENOMIC DNA]</scope>
</reference>